<evidence type="ECO:0000313" key="4">
    <source>
        <dbReference type="Proteomes" id="UP000267821"/>
    </source>
</evidence>
<keyword evidence="1" id="KW-0472">Membrane</keyword>
<feature type="transmembrane region" description="Helical" evidence="1">
    <location>
        <begin position="55"/>
        <end position="78"/>
    </location>
</feature>
<dbReference type="AlphaFoldDB" id="A0A3N4L928"/>
<keyword evidence="2" id="KW-0732">Signal</keyword>
<evidence type="ECO:0000256" key="2">
    <source>
        <dbReference type="SAM" id="SignalP"/>
    </source>
</evidence>
<name>A0A3N4L928_9PEZI</name>
<reference evidence="3 4" key="1">
    <citation type="journal article" date="2018" name="Nat. Ecol. Evol.">
        <title>Pezizomycetes genomes reveal the molecular basis of ectomycorrhizal truffle lifestyle.</title>
        <authorList>
            <person name="Murat C."/>
            <person name="Payen T."/>
            <person name="Noel B."/>
            <person name="Kuo A."/>
            <person name="Morin E."/>
            <person name="Chen J."/>
            <person name="Kohler A."/>
            <person name="Krizsan K."/>
            <person name="Balestrini R."/>
            <person name="Da Silva C."/>
            <person name="Montanini B."/>
            <person name="Hainaut M."/>
            <person name="Levati E."/>
            <person name="Barry K.W."/>
            <person name="Belfiori B."/>
            <person name="Cichocki N."/>
            <person name="Clum A."/>
            <person name="Dockter R.B."/>
            <person name="Fauchery L."/>
            <person name="Guy J."/>
            <person name="Iotti M."/>
            <person name="Le Tacon F."/>
            <person name="Lindquist E.A."/>
            <person name="Lipzen A."/>
            <person name="Malagnac F."/>
            <person name="Mello A."/>
            <person name="Molinier V."/>
            <person name="Miyauchi S."/>
            <person name="Poulain J."/>
            <person name="Riccioni C."/>
            <person name="Rubini A."/>
            <person name="Sitrit Y."/>
            <person name="Splivallo R."/>
            <person name="Traeger S."/>
            <person name="Wang M."/>
            <person name="Zifcakova L."/>
            <person name="Wipf D."/>
            <person name="Zambonelli A."/>
            <person name="Paolocci F."/>
            <person name="Nowrousian M."/>
            <person name="Ottonello S."/>
            <person name="Baldrian P."/>
            <person name="Spatafora J.W."/>
            <person name="Henrissat B."/>
            <person name="Nagy L.G."/>
            <person name="Aury J.M."/>
            <person name="Wincker P."/>
            <person name="Grigoriev I.V."/>
            <person name="Bonfante P."/>
            <person name="Martin F.M."/>
        </authorList>
    </citation>
    <scope>NUCLEOTIDE SEQUENCE [LARGE SCALE GENOMIC DNA]</scope>
    <source>
        <strain evidence="3 4">ATCC MYA-4762</strain>
    </source>
</reference>
<feature type="chain" id="PRO_5026792491" description="Secreted protein" evidence="2">
    <location>
        <begin position="31"/>
        <end position="91"/>
    </location>
</feature>
<protein>
    <recommendedName>
        <fullName evidence="5">Secreted protein</fullName>
    </recommendedName>
</protein>
<gene>
    <name evidence="3" type="ORF">L211DRAFT_632858</name>
</gene>
<keyword evidence="1" id="KW-0812">Transmembrane</keyword>
<feature type="signal peptide" evidence="2">
    <location>
        <begin position="1"/>
        <end position="30"/>
    </location>
</feature>
<dbReference type="Proteomes" id="UP000267821">
    <property type="component" value="Unassembled WGS sequence"/>
</dbReference>
<evidence type="ECO:0000256" key="1">
    <source>
        <dbReference type="SAM" id="Phobius"/>
    </source>
</evidence>
<keyword evidence="4" id="KW-1185">Reference proteome</keyword>
<dbReference type="InParanoid" id="A0A3N4L928"/>
<evidence type="ECO:0000313" key="3">
    <source>
        <dbReference type="EMBL" id="RPB19393.1"/>
    </source>
</evidence>
<keyword evidence="1" id="KW-1133">Transmembrane helix</keyword>
<evidence type="ECO:0008006" key="5">
    <source>
        <dbReference type="Google" id="ProtNLM"/>
    </source>
</evidence>
<accession>A0A3N4L928</accession>
<organism evidence="3 4">
    <name type="scientific">Terfezia boudieri ATCC MYA-4762</name>
    <dbReference type="NCBI Taxonomy" id="1051890"/>
    <lineage>
        <taxon>Eukaryota</taxon>
        <taxon>Fungi</taxon>
        <taxon>Dikarya</taxon>
        <taxon>Ascomycota</taxon>
        <taxon>Pezizomycotina</taxon>
        <taxon>Pezizomycetes</taxon>
        <taxon>Pezizales</taxon>
        <taxon>Pezizaceae</taxon>
        <taxon>Terfezia</taxon>
    </lineage>
</organism>
<dbReference type="EMBL" id="ML121589">
    <property type="protein sequence ID" value="RPB19393.1"/>
    <property type="molecule type" value="Genomic_DNA"/>
</dbReference>
<sequence>MMYATWCLSTVLPLFLSEWMLMMLMTNNTSDPISHQVLLICGSNVSPAQPFSSQLPFHIISIPDYYCTFLAVVIISCFPRHKKLVSNWTPE</sequence>
<proteinExistence type="predicted"/>